<keyword evidence="1" id="KW-0863">Zinc-finger</keyword>
<dbReference type="GO" id="GO:0008270">
    <property type="term" value="F:zinc ion binding"/>
    <property type="evidence" value="ECO:0007669"/>
    <property type="project" value="UniProtKB-KW"/>
</dbReference>
<proteinExistence type="predicted"/>
<dbReference type="SUPFAM" id="SSF57667">
    <property type="entry name" value="beta-beta-alpha zinc fingers"/>
    <property type="match status" value="1"/>
</dbReference>
<keyword evidence="1" id="KW-0479">Metal-binding</keyword>
<sequence>MLQNQNRAYPHHQQQHHHTSTANNLNSFSAQQHLAPTTSSFHPDLSCSALDLTGFDSADNLNYKSLSSSPISSTQSLSQFSSLGSSPLSTFDSIPTPRGASAYEGSLFDYSPQSHPATLAEPPLPLFPTTADLMQTDTWNGQLTPRSVGRFSHHQRESSLSSLGSNGPASPYSHNTTNPQIAVTDSLGDGFQGFTGHEDFNYQLTAAKPFPGVSHDTFYTGLPAFGSSGSTSITGYPQLAAATKRKHDRGLLQHSENPIGPNRSQPVSVASSINSDSPATPAGDLEEDRRNKNAMHTVPKLDRTMTDVYADELYNPNFNITSSAAPSQVPVTSPTHDMFVQRIQAANNQHLNAASPVSATSRDRSPFRQGSPLAPMSVHDFGRFGSAQQMREQNKLQDARAAQQQFGRSVHTTTPPATISPKDALLDFHEAEGEANYPLFPQQQNNNGGSNANHSFMDAMSKPPAAQSQQAFDGLPMDTNMFSSYLNQMPQLSVQVPQQYPFIAQPRQQSSVPSLNNGSLATTRVSSVDVGGVDSSLNKSPRRPVDTTTDGGTYTCTYHGCTQRFETPALLQKHKREGHRQAHGLNGARRPDSLSGLPSNMMSQAGPHRCDRINPSTGKPCNTVFSRPYDLTRHEDTIHNARKQKVRCNLCTDEKTFSRADALTRHYRVCHPDVEFPGKRRRGGHSG</sequence>
<dbReference type="InterPro" id="IPR013087">
    <property type="entry name" value="Znf_C2H2_type"/>
</dbReference>
<name>A0AAV9HYL8_9PEZI</name>
<organism evidence="4 5">
    <name type="scientific">Cladorrhinum samala</name>
    <dbReference type="NCBI Taxonomy" id="585594"/>
    <lineage>
        <taxon>Eukaryota</taxon>
        <taxon>Fungi</taxon>
        <taxon>Dikarya</taxon>
        <taxon>Ascomycota</taxon>
        <taxon>Pezizomycotina</taxon>
        <taxon>Sordariomycetes</taxon>
        <taxon>Sordariomycetidae</taxon>
        <taxon>Sordariales</taxon>
        <taxon>Podosporaceae</taxon>
        <taxon>Cladorrhinum</taxon>
    </lineage>
</organism>
<dbReference type="PROSITE" id="PS00028">
    <property type="entry name" value="ZINC_FINGER_C2H2_1"/>
    <property type="match status" value="1"/>
</dbReference>
<feature type="region of interest" description="Disordered" evidence="2">
    <location>
        <begin position="1"/>
        <end position="20"/>
    </location>
</feature>
<feature type="domain" description="C2H2-type" evidence="3">
    <location>
        <begin position="554"/>
        <end position="579"/>
    </location>
</feature>
<gene>
    <name evidence="4" type="ORF">QBC42DRAFT_302995</name>
</gene>
<dbReference type="PANTHER" id="PTHR46179">
    <property type="entry name" value="ZINC FINGER PROTEIN"/>
    <property type="match status" value="1"/>
</dbReference>
<dbReference type="GO" id="GO:0005634">
    <property type="term" value="C:nucleus"/>
    <property type="evidence" value="ECO:0007669"/>
    <property type="project" value="TreeGrafter"/>
</dbReference>
<feature type="compositionally biased region" description="Polar residues" evidence="2">
    <location>
        <begin position="262"/>
        <end position="278"/>
    </location>
</feature>
<feature type="domain" description="C2H2-type" evidence="3">
    <location>
        <begin position="608"/>
        <end position="644"/>
    </location>
</feature>
<dbReference type="SMART" id="SM00355">
    <property type="entry name" value="ZnF_C2H2"/>
    <property type="match status" value="3"/>
</dbReference>
<feature type="region of interest" description="Disordered" evidence="2">
    <location>
        <begin position="242"/>
        <end position="296"/>
    </location>
</feature>
<keyword evidence="5" id="KW-1185">Reference proteome</keyword>
<evidence type="ECO:0000313" key="4">
    <source>
        <dbReference type="EMBL" id="KAK4465964.1"/>
    </source>
</evidence>
<feature type="region of interest" description="Disordered" evidence="2">
    <location>
        <begin position="140"/>
        <end position="184"/>
    </location>
</feature>
<feature type="region of interest" description="Disordered" evidence="2">
    <location>
        <begin position="353"/>
        <end position="374"/>
    </location>
</feature>
<dbReference type="PROSITE" id="PS50157">
    <property type="entry name" value="ZINC_FINGER_C2H2_2"/>
    <property type="match status" value="2"/>
</dbReference>
<dbReference type="InterPro" id="IPR051061">
    <property type="entry name" value="Zinc_finger_trans_reg"/>
</dbReference>
<comment type="caution">
    <text evidence="4">The sequence shown here is derived from an EMBL/GenBank/DDBJ whole genome shotgun (WGS) entry which is preliminary data.</text>
</comment>
<evidence type="ECO:0000259" key="3">
    <source>
        <dbReference type="PROSITE" id="PS50157"/>
    </source>
</evidence>
<dbReference type="InterPro" id="IPR036236">
    <property type="entry name" value="Znf_C2H2_sf"/>
</dbReference>
<feature type="compositionally biased region" description="Polar residues" evidence="2">
    <location>
        <begin position="158"/>
        <end position="183"/>
    </location>
</feature>
<evidence type="ECO:0000256" key="1">
    <source>
        <dbReference type="PROSITE-ProRule" id="PRU00042"/>
    </source>
</evidence>
<feature type="region of interest" description="Disordered" evidence="2">
    <location>
        <begin position="530"/>
        <end position="552"/>
    </location>
</feature>
<protein>
    <recommendedName>
        <fullName evidence="3">C2H2-type domain-containing protein</fullName>
    </recommendedName>
</protein>
<keyword evidence="1" id="KW-0862">Zinc</keyword>
<feature type="compositionally biased region" description="Basic residues" evidence="2">
    <location>
        <begin position="9"/>
        <end position="19"/>
    </location>
</feature>
<dbReference type="AlphaFoldDB" id="A0AAV9HYL8"/>
<evidence type="ECO:0000256" key="2">
    <source>
        <dbReference type="SAM" id="MobiDB-lite"/>
    </source>
</evidence>
<dbReference type="EMBL" id="MU864935">
    <property type="protein sequence ID" value="KAK4465964.1"/>
    <property type="molecule type" value="Genomic_DNA"/>
</dbReference>
<reference evidence="4" key="1">
    <citation type="journal article" date="2023" name="Mol. Phylogenet. Evol.">
        <title>Genome-scale phylogeny and comparative genomics of the fungal order Sordariales.</title>
        <authorList>
            <person name="Hensen N."/>
            <person name="Bonometti L."/>
            <person name="Westerberg I."/>
            <person name="Brannstrom I.O."/>
            <person name="Guillou S."/>
            <person name="Cros-Aarteil S."/>
            <person name="Calhoun S."/>
            <person name="Haridas S."/>
            <person name="Kuo A."/>
            <person name="Mondo S."/>
            <person name="Pangilinan J."/>
            <person name="Riley R."/>
            <person name="LaButti K."/>
            <person name="Andreopoulos B."/>
            <person name="Lipzen A."/>
            <person name="Chen C."/>
            <person name="Yan M."/>
            <person name="Daum C."/>
            <person name="Ng V."/>
            <person name="Clum A."/>
            <person name="Steindorff A."/>
            <person name="Ohm R.A."/>
            <person name="Martin F."/>
            <person name="Silar P."/>
            <person name="Natvig D.O."/>
            <person name="Lalanne C."/>
            <person name="Gautier V."/>
            <person name="Ament-Velasquez S.L."/>
            <person name="Kruys A."/>
            <person name="Hutchinson M.I."/>
            <person name="Powell A.J."/>
            <person name="Barry K."/>
            <person name="Miller A.N."/>
            <person name="Grigoriev I.V."/>
            <person name="Debuchy R."/>
            <person name="Gladieux P."/>
            <person name="Hiltunen Thoren M."/>
            <person name="Johannesson H."/>
        </authorList>
    </citation>
    <scope>NUCLEOTIDE SEQUENCE</scope>
    <source>
        <strain evidence="4">PSN324</strain>
    </source>
</reference>
<feature type="region of interest" description="Disordered" evidence="2">
    <location>
        <begin position="445"/>
        <end position="466"/>
    </location>
</feature>
<accession>A0AAV9HYL8</accession>
<evidence type="ECO:0000313" key="5">
    <source>
        <dbReference type="Proteomes" id="UP001321749"/>
    </source>
</evidence>
<dbReference type="PANTHER" id="PTHR46179:SF19">
    <property type="entry name" value="C2H2 FINGER DOMAIN TRANSCRIPTION FACTOR (EUROFUNG)-RELATED"/>
    <property type="match status" value="1"/>
</dbReference>
<dbReference type="Proteomes" id="UP001321749">
    <property type="component" value="Unassembled WGS sequence"/>
</dbReference>
<dbReference type="Gene3D" id="3.30.160.60">
    <property type="entry name" value="Classic Zinc Finger"/>
    <property type="match status" value="1"/>
</dbReference>
<reference evidence="4" key="2">
    <citation type="submission" date="2023-06" db="EMBL/GenBank/DDBJ databases">
        <authorList>
            <consortium name="Lawrence Berkeley National Laboratory"/>
            <person name="Mondo S.J."/>
            <person name="Hensen N."/>
            <person name="Bonometti L."/>
            <person name="Westerberg I."/>
            <person name="Brannstrom I.O."/>
            <person name="Guillou S."/>
            <person name="Cros-Aarteil S."/>
            <person name="Calhoun S."/>
            <person name="Haridas S."/>
            <person name="Kuo A."/>
            <person name="Pangilinan J."/>
            <person name="Riley R."/>
            <person name="Labutti K."/>
            <person name="Andreopoulos B."/>
            <person name="Lipzen A."/>
            <person name="Chen C."/>
            <person name="Yanf M."/>
            <person name="Daum C."/>
            <person name="Ng V."/>
            <person name="Clum A."/>
            <person name="Steindorff A."/>
            <person name="Ohm R."/>
            <person name="Martin F."/>
            <person name="Silar P."/>
            <person name="Natvig D."/>
            <person name="Lalanne C."/>
            <person name="Gautier V."/>
            <person name="Ament-Velasquez S.L."/>
            <person name="Kruys A."/>
            <person name="Hutchinson M.I."/>
            <person name="Powell A.J."/>
            <person name="Barry K."/>
            <person name="Miller A.N."/>
            <person name="Grigoriev I.V."/>
            <person name="Debuchy R."/>
            <person name="Gladieux P."/>
            <person name="Thoren M.H."/>
            <person name="Johannesson H."/>
        </authorList>
    </citation>
    <scope>NUCLEOTIDE SEQUENCE</scope>
    <source>
        <strain evidence="4">PSN324</strain>
    </source>
</reference>
<dbReference type="GO" id="GO:0006357">
    <property type="term" value="P:regulation of transcription by RNA polymerase II"/>
    <property type="evidence" value="ECO:0007669"/>
    <property type="project" value="TreeGrafter"/>
</dbReference>